<evidence type="ECO:0000256" key="8">
    <source>
        <dbReference type="SAM" id="MobiDB-lite"/>
    </source>
</evidence>
<dbReference type="InterPro" id="IPR029058">
    <property type="entry name" value="AB_hydrolase_fold"/>
</dbReference>
<dbReference type="OrthoDB" id="5086500at2759"/>
<dbReference type="SUPFAM" id="SSF53474">
    <property type="entry name" value="alpha/beta-Hydrolases"/>
    <property type="match status" value="1"/>
</dbReference>
<comment type="subcellular location">
    <subcellularLocation>
        <location evidence="2">Endoplasmic reticulum</location>
    </subcellularLocation>
    <subcellularLocation>
        <location evidence="3">Membrane</location>
    </subcellularLocation>
    <subcellularLocation>
        <location evidence="1">Mitochondrion</location>
    </subcellularLocation>
</comment>
<comment type="caution">
    <text evidence="10">The sequence shown here is derived from an EMBL/GenBank/DDBJ whole genome shotgun (WGS) entry which is preliminary data.</text>
</comment>
<gene>
    <name evidence="10" type="ORF">EJ08DRAFT_697781</name>
</gene>
<evidence type="ECO:0000256" key="1">
    <source>
        <dbReference type="ARBA" id="ARBA00004173"/>
    </source>
</evidence>
<evidence type="ECO:0000256" key="7">
    <source>
        <dbReference type="ARBA" id="ARBA00023136"/>
    </source>
</evidence>
<keyword evidence="7" id="KW-0472">Membrane</keyword>
<proteinExistence type="inferred from homology"/>
<evidence type="ECO:0000256" key="6">
    <source>
        <dbReference type="ARBA" id="ARBA00023128"/>
    </source>
</evidence>
<evidence type="ECO:0000256" key="4">
    <source>
        <dbReference type="ARBA" id="ARBA00007920"/>
    </source>
</evidence>
<evidence type="ECO:0000256" key="5">
    <source>
        <dbReference type="ARBA" id="ARBA00022824"/>
    </source>
</evidence>
<dbReference type="Gene3D" id="3.40.50.1820">
    <property type="entry name" value="alpha/beta hydrolase"/>
    <property type="match status" value="1"/>
</dbReference>
<protein>
    <recommendedName>
        <fullName evidence="9">DUF676 domain-containing protein</fullName>
    </recommendedName>
</protein>
<dbReference type="GO" id="GO:0016020">
    <property type="term" value="C:membrane"/>
    <property type="evidence" value="ECO:0007669"/>
    <property type="project" value="UniProtKB-SubCell"/>
</dbReference>
<dbReference type="EMBL" id="MU007042">
    <property type="protein sequence ID" value="KAF2429989.1"/>
    <property type="molecule type" value="Genomic_DNA"/>
</dbReference>
<dbReference type="PANTHER" id="PTHR48182:SF2">
    <property type="entry name" value="PROTEIN SERAC1"/>
    <property type="match status" value="1"/>
</dbReference>
<keyword evidence="11" id="KW-1185">Reference proteome</keyword>
<evidence type="ECO:0000256" key="2">
    <source>
        <dbReference type="ARBA" id="ARBA00004240"/>
    </source>
</evidence>
<feature type="domain" description="DUF676" evidence="9">
    <location>
        <begin position="163"/>
        <end position="221"/>
    </location>
</feature>
<dbReference type="PANTHER" id="PTHR48182">
    <property type="entry name" value="PROTEIN SERAC1"/>
    <property type="match status" value="1"/>
</dbReference>
<keyword evidence="6" id="KW-0496">Mitochondrion</keyword>
<dbReference type="InterPro" id="IPR052374">
    <property type="entry name" value="SERAC1"/>
</dbReference>
<dbReference type="AlphaFoldDB" id="A0A9P4NRH8"/>
<sequence>MTAQLVDVSSTGLTTLYEPEADEAIVDIVFVHGLQGHPQYTWSSGATKTPRPPHKPRLFRKSIPATTKEKDGDRKSRFQNGFRAKLFGQESVQKSSSQDEADEISDDENDGVFWPRDLLPTFCPDAQIITWGYNSNVTQGFATAVNKSNIFSHSKDLLYALERERVLGRKVIFVAHSLGGIIVKEVLRRSETSSEPGIRNIVECTEAVIFMATPHRGSKDMAELGDVVRRVASTLLRVDSNAQILRALGVDSPELELCRESFITQWRKYDFRVKTFQEALAMTGINVGQLADKVVPDSSSSLEDLREHAETIEANHKDICRFSSPSDPGFRKVAGTLKKIVNEGKESLCRDAKGKGKANFADVDRDVNGVLESETLAERQQRECLESLSFDEMERRQANISPPFPKTCQWLFMDFKFRNWLENKNQSEDERNGLL</sequence>
<reference evidence="10" key="1">
    <citation type="journal article" date="2020" name="Stud. Mycol.">
        <title>101 Dothideomycetes genomes: a test case for predicting lifestyles and emergence of pathogens.</title>
        <authorList>
            <person name="Haridas S."/>
            <person name="Albert R."/>
            <person name="Binder M."/>
            <person name="Bloem J."/>
            <person name="Labutti K."/>
            <person name="Salamov A."/>
            <person name="Andreopoulos B."/>
            <person name="Baker S."/>
            <person name="Barry K."/>
            <person name="Bills G."/>
            <person name="Bluhm B."/>
            <person name="Cannon C."/>
            <person name="Castanera R."/>
            <person name="Culley D."/>
            <person name="Daum C."/>
            <person name="Ezra D."/>
            <person name="Gonzalez J."/>
            <person name="Henrissat B."/>
            <person name="Kuo A."/>
            <person name="Liang C."/>
            <person name="Lipzen A."/>
            <person name="Lutzoni F."/>
            <person name="Magnuson J."/>
            <person name="Mondo S."/>
            <person name="Nolan M."/>
            <person name="Ohm R."/>
            <person name="Pangilinan J."/>
            <person name="Park H.-J."/>
            <person name="Ramirez L."/>
            <person name="Alfaro M."/>
            <person name="Sun H."/>
            <person name="Tritt A."/>
            <person name="Yoshinaga Y."/>
            <person name="Zwiers L.-H."/>
            <person name="Turgeon B."/>
            <person name="Goodwin S."/>
            <person name="Spatafora J."/>
            <person name="Crous P."/>
            <person name="Grigoriev I."/>
        </authorList>
    </citation>
    <scope>NUCLEOTIDE SEQUENCE</scope>
    <source>
        <strain evidence="10">CBS 130266</strain>
    </source>
</reference>
<feature type="region of interest" description="Disordered" evidence="8">
    <location>
        <begin position="41"/>
        <end position="75"/>
    </location>
</feature>
<keyword evidence="5" id="KW-0256">Endoplasmic reticulum</keyword>
<feature type="compositionally biased region" description="Basic residues" evidence="8">
    <location>
        <begin position="51"/>
        <end position="60"/>
    </location>
</feature>
<dbReference type="GO" id="GO:0005739">
    <property type="term" value="C:mitochondrion"/>
    <property type="evidence" value="ECO:0007669"/>
    <property type="project" value="UniProtKB-SubCell"/>
</dbReference>
<name>A0A9P4NRH8_9PEZI</name>
<dbReference type="Pfam" id="PF05057">
    <property type="entry name" value="DUF676"/>
    <property type="match status" value="1"/>
</dbReference>
<dbReference type="Proteomes" id="UP000800235">
    <property type="component" value="Unassembled WGS sequence"/>
</dbReference>
<evidence type="ECO:0000256" key="3">
    <source>
        <dbReference type="ARBA" id="ARBA00004370"/>
    </source>
</evidence>
<evidence type="ECO:0000259" key="9">
    <source>
        <dbReference type="Pfam" id="PF05057"/>
    </source>
</evidence>
<comment type="similarity">
    <text evidence="4">Belongs to the putative lipase ROG1 family.</text>
</comment>
<organism evidence="10 11">
    <name type="scientific">Tothia fuscella</name>
    <dbReference type="NCBI Taxonomy" id="1048955"/>
    <lineage>
        <taxon>Eukaryota</taxon>
        <taxon>Fungi</taxon>
        <taxon>Dikarya</taxon>
        <taxon>Ascomycota</taxon>
        <taxon>Pezizomycotina</taxon>
        <taxon>Dothideomycetes</taxon>
        <taxon>Pleosporomycetidae</taxon>
        <taxon>Venturiales</taxon>
        <taxon>Cylindrosympodiaceae</taxon>
        <taxon>Tothia</taxon>
    </lineage>
</organism>
<dbReference type="GO" id="GO:0005783">
    <property type="term" value="C:endoplasmic reticulum"/>
    <property type="evidence" value="ECO:0007669"/>
    <property type="project" value="UniProtKB-SubCell"/>
</dbReference>
<evidence type="ECO:0000313" key="11">
    <source>
        <dbReference type="Proteomes" id="UP000800235"/>
    </source>
</evidence>
<accession>A0A9P4NRH8</accession>
<dbReference type="InterPro" id="IPR007751">
    <property type="entry name" value="DUF676_lipase-like"/>
</dbReference>
<evidence type="ECO:0000313" key="10">
    <source>
        <dbReference type="EMBL" id="KAF2429989.1"/>
    </source>
</evidence>